<comment type="caution">
    <text evidence="2">The sequence shown here is derived from an EMBL/GenBank/DDBJ whole genome shotgun (WGS) entry which is preliminary data.</text>
</comment>
<accession>A0A9W6GB43</accession>
<organism evidence="2 3">
    <name type="scientific">Glycomyces algeriensis</name>
    <dbReference type="NCBI Taxonomy" id="256037"/>
    <lineage>
        <taxon>Bacteria</taxon>
        <taxon>Bacillati</taxon>
        <taxon>Actinomycetota</taxon>
        <taxon>Actinomycetes</taxon>
        <taxon>Glycomycetales</taxon>
        <taxon>Glycomycetaceae</taxon>
        <taxon>Glycomyces</taxon>
    </lineage>
</organism>
<reference evidence="2" key="1">
    <citation type="submission" date="2022-12" db="EMBL/GenBank/DDBJ databases">
        <title>Reference genome sequencing for broad-spectrum identification of bacterial and archaeal isolates by mass spectrometry.</title>
        <authorList>
            <person name="Sekiguchi Y."/>
            <person name="Tourlousse D.M."/>
        </authorList>
    </citation>
    <scope>NUCLEOTIDE SEQUENCE</scope>
    <source>
        <strain evidence="2">LLR39Z86</strain>
    </source>
</reference>
<dbReference type="AlphaFoldDB" id="A0A9W6GB43"/>
<feature type="transmembrane region" description="Helical" evidence="1">
    <location>
        <begin position="122"/>
        <end position="141"/>
    </location>
</feature>
<keyword evidence="3" id="KW-1185">Reference proteome</keyword>
<keyword evidence="1" id="KW-0472">Membrane</keyword>
<feature type="transmembrane region" description="Helical" evidence="1">
    <location>
        <begin position="12"/>
        <end position="33"/>
    </location>
</feature>
<name>A0A9W6GB43_9ACTN</name>
<dbReference type="Proteomes" id="UP001144313">
    <property type="component" value="Unassembled WGS sequence"/>
</dbReference>
<evidence type="ECO:0000313" key="2">
    <source>
        <dbReference type="EMBL" id="GLI43533.1"/>
    </source>
</evidence>
<protein>
    <submittedName>
        <fullName evidence="2">Uncharacterized protein</fullName>
    </submittedName>
</protein>
<feature type="transmembrane region" description="Helical" evidence="1">
    <location>
        <begin position="86"/>
        <end position="102"/>
    </location>
</feature>
<feature type="transmembrane region" description="Helical" evidence="1">
    <location>
        <begin position="59"/>
        <end position="79"/>
    </location>
</feature>
<sequence>MERTPSTPFSRIGGLAALGGSVLMVGSMFMPWVDTAGGGSLDYWHLSGVEGVQPDTRTYVMSLGLMLLLVVWCALYFTLHTHETRTVWAFGGLAGAMILYGSDLRISEDLPAGSLAAGEAAAALGLLLLLAGSVMALAANIPEPAPVRQRAGKASL</sequence>
<dbReference type="EMBL" id="BSDT01000001">
    <property type="protein sequence ID" value="GLI43533.1"/>
    <property type="molecule type" value="Genomic_DNA"/>
</dbReference>
<gene>
    <name evidence="2" type="ORF">GALLR39Z86_33830</name>
</gene>
<keyword evidence="1" id="KW-0812">Transmembrane</keyword>
<keyword evidence="1" id="KW-1133">Transmembrane helix</keyword>
<evidence type="ECO:0000256" key="1">
    <source>
        <dbReference type="SAM" id="Phobius"/>
    </source>
</evidence>
<proteinExistence type="predicted"/>
<dbReference type="RefSeq" id="WP_270113858.1">
    <property type="nucleotide sequence ID" value="NZ_BAAAOL010000017.1"/>
</dbReference>
<evidence type="ECO:0000313" key="3">
    <source>
        <dbReference type="Proteomes" id="UP001144313"/>
    </source>
</evidence>